<evidence type="ECO:0000256" key="2">
    <source>
        <dbReference type="ARBA" id="ARBA00000909"/>
    </source>
</evidence>
<dbReference type="PANTHER" id="PTHR12592:SF0">
    <property type="entry name" value="ATP-DEPENDENT (S)-NAD(P)H-HYDRATE DEHYDRATASE"/>
    <property type="match status" value="1"/>
</dbReference>
<comment type="function">
    <text evidence="18">Catalyzes the epimerization of the S- and R-forms of NAD(P)HX, a damaged form of NAD(P)H that is a result of enzymatic or heat-dependent hydration. This is a prerequisite for the S-specific NAD(P)H-hydrate dehydratase to allow the repair of both epimers of NAD(P)HX.</text>
</comment>
<keyword evidence="11 18" id="KW-0413">Isomerase</keyword>
<dbReference type="EMBL" id="BMEO01000005">
    <property type="protein sequence ID" value="GGF94063.1"/>
    <property type="molecule type" value="Genomic_DNA"/>
</dbReference>
<feature type="binding site" evidence="18">
    <location>
        <position position="130"/>
    </location>
    <ligand>
        <name>(6S)-NADPHX</name>
        <dbReference type="ChEBI" id="CHEBI:64076"/>
    </ligand>
</feature>
<dbReference type="CDD" id="cd01171">
    <property type="entry name" value="YXKO-related"/>
    <property type="match status" value="1"/>
</dbReference>
<keyword evidence="5 18" id="KW-0479">Metal-binding</keyword>
<dbReference type="InterPro" id="IPR000631">
    <property type="entry name" value="CARKD"/>
</dbReference>
<keyword evidence="12 17" id="KW-0456">Lyase</keyword>
<feature type="binding site" evidence="18">
    <location>
        <position position="148"/>
    </location>
    <ligand>
        <name>(6S)-NADPHX</name>
        <dbReference type="ChEBI" id="CHEBI:64076"/>
    </ligand>
</feature>
<dbReference type="GO" id="GO:0005524">
    <property type="term" value="F:ATP binding"/>
    <property type="evidence" value="ECO:0007669"/>
    <property type="project" value="UniProtKB-UniRule"/>
</dbReference>
<keyword evidence="13" id="KW-0511">Multifunctional enzyme</keyword>
<evidence type="ECO:0000256" key="15">
    <source>
        <dbReference type="ARBA" id="ARBA00048238"/>
    </source>
</evidence>
<dbReference type="GO" id="GO:0046496">
    <property type="term" value="P:nicotinamide nucleotide metabolic process"/>
    <property type="evidence" value="ECO:0007669"/>
    <property type="project" value="UniProtKB-UniRule"/>
</dbReference>
<keyword evidence="10 17" id="KW-0520">NAD</keyword>
<feature type="binding site" evidence="18">
    <location>
        <begin position="119"/>
        <end position="125"/>
    </location>
    <ligand>
        <name>(6S)-NADPHX</name>
        <dbReference type="ChEBI" id="CHEBI:64076"/>
    </ligand>
</feature>
<evidence type="ECO:0000256" key="16">
    <source>
        <dbReference type="ARBA" id="ARBA00049209"/>
    </source>
</evidence>
<reference evidence="22" key="2">
    <citation type="submission" date="2020-09" db="EMBL/GenBank/DDBJ databases">
        <authorList>
            <person name="Sun Q."/>
            <person name="Zhou Y."/>
        </authorList>
    </citation>
    <scope>NUCLEOTIDE SEQUENCE</scope>
    <source>
        <strain evidence="22">CGMCC 1.12181</strain>
    </source>
</reference>
<evidence type="ECO:0000256" key="13">
    <source>
        <dbReference type="ARBA" id="ARBA00023268"/>
    </source>
</evidence>
<evidence type="ECO:0000256" key="10">
    <source>
        <dbReference type="ARBA" id="ARBA00023027"/>
    </source>
</evidence>
<dbReference type="NCBIfam" id="TIGR00197">
    <property type="entry name" value="yjeF_nterm"/>
    <property type="match status" value="1"/>
</dbReference>
<dbReference type="PROSITE" id="PS51383">
    <property type="entry name" value="YJEF_C_3"/>
    <property type="match status" value="1"/>
</dbReference>
<dbReference type="GO" id="GO:0046872">
    <property type="term" value="F:metal ion binding"/>
    <property type="evidence" value="ECO:0007669"/>
    <property type="project" value="UniProtKB-UniRule"/>
</dbReference>
<dbReference type="SUPFAM" id="SSF53613">
    <property type="entry name" value="Ribokinase-like"/>
    <property type="match status" value="1"/>
</dbReference>
<feature type="domain" description="YjeF N-terminal" evidence="21">
    <location>
        <begin position="10"/>
        <end position="205"/>
    </location>
</feature>
<organism evidence="22 23">
    <name type="scientific">Marinicella pacifica</name>
    <dbReference type="NCBI Taxonomy" id="1171543"/>
    <lineage>
        <taxon>Bacteria</taxon>
        <taxon>Pseudomonadati</taxon>
        <taxon>Pseudomonadota</taxon>
        <taxon>Gammaproteobacteria</taxon>
        <taxon>Lysobacterales</taxon>
        <taxon>Marinicellaceae</taxon>
        <taxon>Marinicella</taxon>
    </lineage>
</organism>
<dbReference type="RefSeq" id="WP_188365013.1">
    <property type="nucleotide sequence ID" value="NZ_BAABJF010000002.1"/>
</dbReference>
<feature type="binding site" evidence="17">
    <location>
        <position position="250"/>
    </location>
    <ligand>
        <name>(6S)-NADPHX</name>
        <dbReference type="ChEBI" id="CHEBI:64076"/>
    </ligand>
</feature>
<dbReference type="Gene3D" id="3.40.50.10260">
    <property type="entry name" value="YjeF N-terminal domain"/>
    <property type="match status" value="1"/>
</dbReference>
<dbReference type="EC" id="5.1.99.6" evidence="19"/>
<evidence type="ECO:0000256" key="5">
    <source>
        <dbReference type="ARBA" id="ARBA00022723"/>
    </source>
</evidence>
<feature type="binding site" evidence="18">
    <location>
        <begin position="54"/>
        <end position="58"/>
    </location>
    <ligand>
        <name>(6S)-NADPHX</name>
        <dbReference type="ChEBI" id="CHEBI:64076"/>
    </ligand>
</feature>
<dbReference type="InterPro" id="IPR030677">
    <property type="entry name" value="Nnr"/>
</dbReference>
<dbReference type="GO" id="GO:0052856">
    <property type="term" value="F:NAD(P)HX epimerase activity"/>
    <property type="evidence" value="ECO:0007669"/>
    <property type="project" value="UniProtKB-UniRule"/>
</dbReference>
<dbReference type="NCBIfam" id="TIGR00196">
    <property type="entry name" value="yjeF_cterm"/>
    <property type="match status" value="1"/>
</dbReference>
<evidence type="ECO:0000256" key="8">
    <source>
        <dbReference type="ARBA" id="ARBA00022857"/>
    </source>
</evidence>
<evidence type="ECO:0000256" key="19">
    <source>
        <dbReference type="PIRNR" id="PIRNR017184"/>
    </source>
</evidence>
<comment type="cofactor">
    <cofactor evidence="18 19">
        <name>K(+)</name>
        <dbReference type="ChEBI" id="CHEBI:29103"/>
    </cofactor>
    <text evidence="18 19">Binds 1 potassium ion per subunit.</text>
</comment>
<feature type="binding site" evidence="17">
    <location>
        <position position="310"/>
    </location>
    <ligand>
        <name>(6S)-NADPHX</name>
        <dbReference type="ChEBI" id="CHEBI:64076"/>
    </ligand>
</feature>
<feature type="binding site" evidence="17">
    <location>
        <position position="422"/>
    </location>
    <ligand>
        <name>AMP</name>
        <dbReference type="ChEBI" id="CHEBI:456215"/>
    </ligand>
</feature>
<reference evidence="22" key="1">
    <citation type="journal article" date="2014" name="Int. J. Syst. Evol. Microbiol.">
        <title>Complete genome sequence of Corynebacterium casei LMG S-19264T (=DSM 44701T), isolated from a smear-ripened cheese.</title>
        <authorList>
            <consortium name="US DOE Joint Genome Institute (JGI-PGF)"/>
            <person name="Walter F."/>
            <person name="Albersmeier A."/>
            <person name="Kalinowski J."/>
            <person name="Ruckert C."/>
        </authorList>
    </citation>
    <scope>NUCLEOTIDE SEQUENCE</scope>
    <source>
        <strain evidence="22">CGMCC 1.12181</strain>
    </source>
</reference>
<dbReference type="GO" id="GO:0052855">
    <property type="term" value="F:ADP-dependent NAD(P)H-hydrate dehydratase activity"/>
    <property type="evidence" value="ECO:0007669"/>
    <property type="project" value="UniProtKB-UniRule"/>
</dbReference>
<gene>
    <name evidence="18" type="primary">nnrE</name>
    <name evidence="17" type="synonym">nnrD</name>
    <name evidence="22" type="ORF">GCM10011365_14140</name>
</gene>
<evidence type="ECO:0000256" key="12">
    <source>
        <dbReference type="ARBA" id="ARBA00023239"/>
    </source>
</evidence>
<comment type="catalytic activity">
    <reaction evidence="15 17 19">
        <text>(6S)-NADHX + ADP = AMP + phosphate + NADH + H(+)</text>
        <dbReference type="Rhea" id="RHEA:32223"/>
        <dbReference type="ChEBI" id="CHEBI:15378"/>
        <dbReference type="ChEBI" id="CHEBI:43474"/>
        <dbReference type="ChEBI" id="CHEBI:57945"/>
        <dbReference type="ChEBI" id="CHEBI:64074"/>
        <dbReference type="ChEBI" id="CHEBI:456215"/>
        <dbReference type="ChEBI" id="CHEBI:456216"/>
        <dbReference type="EC" id="4.2.1.136"/>
    </reaction>
</comment>
<keyword evidence="23" id="KW-1185">Reference proteome</keyword>
<comment type="caution">
    <text evidence="22">The sequence shown here is derived from an EMBL/GenBank/DDBJ whole genome shotgun (WGS) entry which is preliminary data.</text>
</comment>
<comment type="catalytic activity">
    <reaction evidence="2 18 19">
        <text>(6R)-NADPHX = (6S)-NADPHX</text>
        <dbReference type="Rhea" id="RHEA:32227"/>
        <dbReference type="ChEBI" id="CHEBI:64076"/>
        <dbReference type="ChEBI" id="CHEBI:64077"/>
        <dbReference type="EC" id="5.1.99.6"/>
    </reaction>
</comment>
<keyword evidence="8 17" id="KW-0521">NADP</keyword>
<feature type="binding site" evidence="17">
    <location>
        <begin position="394"/>
        <end position="398"/>
    </location>
    <ligand>
        <name>AMP</name>
        <dbReference type="ChEBI" id="CHEBI:456215"/>
    </ligand>
</feature>
<name>A0A917CP27_9GAMM</name>
<feature type="binding site" evidence="18">
    <location>
        <position position="115"/>
    </location>
    <ligand>
        <name>K(+)</name>
        <dbReference type="ChEBI" id="CHEBI:29103"/>
    </ligand>
</feature>
<evidence type="ECO:0000259" key="20">
    <source>
        <dbReference type="PROSITE" id="PS51383"/>
    </source>
</evidence>
<dbReference type="PANTHER" id="PTHR12592">
    <property type="entry name" value="ATP-DEPENDENT (S)-NAD(P)H-HYDRATE DEHYDRATASE FAMILY MEMBER"/>
    <property type="match status" value="1"/>
</dbReference>
<dbReference type="Pfam" id="PF03853">
    <property type="entry name" value="YjeF_N"/>
    <property type="match status" value="1"/>
</dbReference>
<dbReference type="Pfam" id="PF01256">
    <property type="entry name" value="Carb_kinase"/>
    <property type="match status" value="1"/>
</dbReference>
<dbReference type="HAMAP" id="MF_01966">
    <property type="entry name" value="NADHX_epimerase"/>
    <property type="match status" value="1"/>
</dbReference>
<dbReference type="InterPro" id="IPR017953">
    <property type="entry name" value="Carbohydrate_kinase_pred_CS"/>
</dbReference>
<evidence type="ECO:0000256" key="1">
    <source>
        <dbReference type="ARBA" id="ARBA00000013"/>
    </source>
</evidence>
<comment type="similarity">
    <text evidence="3 19">In the N-terminal section; belongs to the NnrE/AIBP family.</text>
</comment>
<evidence type="ECO:0000256" key="9">
    <source>
        <dbReference type="ARBA" id="ARBA00022958"/>
    </source>
</evidence>
<feature type="domain" description="YjeF C-terminal" evidence="20">
    <location>
        <begin position="215"/>
        <end position="477"/>
    </location>
</feature>
<keyword evidence="6 17" id="KW-0547">Nucleotide-binding</keyword>
<evidence type="ECO:0000256" key="6">
    <source>
        <dbReference type="ARBA" id="ARBA00022741"/>
    </source>
</evidence>
<comment type="catalytic activity">
    <reaction evidence="1 18 19">
        <text>(6R)-NADHX = (6S)-NADHX</text>
        <dbReference type="Rhea" id="RHEA:32215"/>
        <dbReference type="ChEBI" id="CHEBI:64074"/>
        <dbReference type="ChEBI" id="CHEBI:64075"/>
        <dbReference type="EC" id="5.1.99.6"/>
    </reaction>
</comment>
<comment type="function">
    <text evidence="14 19">Bifunctional enzyme that catalyzes the epimerization of the S- and R-forms of NAD(P)HX and the dehydration of the S-form of NAD(P)HX at the expense of ADP, which is converted to AMP. This allows the repair of both epimers of NAD(P)HX, a damaged form of NAD(P)H that is a result of enzymatic or heat-dependent hydration.</text>
</comment>
<dbReference type="HAMAP" id="MF_01965">
    <property type="entry name" value="NADHX_dehydratase"/>
    <property type="match status" value="1"/>
</dbReference>
<comment type="cofactor">
    <cofactor evidence="17">
        <name>Mg(2+)</name>
        <dbReference type="ChEBI" id="CHEBI:18420"/>
    </cofactor>
</comment>
<accession>A0A917CP27</accession>
<feature type="binding site" evidence="18">
    <location>
        <position position="151"/>
    </location>
    <ligand>
        <name>K(+)</name>
        <dbReference type="ChEBI" id="CHEBI:29103"/>
    </ligand>
</feature>
<sequence>MQPLYRSQQTKPIDAAAADYLQIDSYQLMQRAALAVYRHLPDCETLLVVTGPGNNGGDGWVLAELARQDHKKVLVWALQKPATLSGDAAKAAEDYQGEVVYAAPAEPDQFDVVVDALFGTGLSRAPGGLYQDAIEYINQCQAKVLSVDIPSGLVGDTGVAYIPTVQADKTVAILNMMPGHITADGRDYCGELILDRLAVPERVYADIDPSAYVLKQAMLNLLKQARKHNSHKGSYGRLLVAGGQHGMLGAVLLCGTAALVSGAGLIQLITTQEQAPWVPVHRPELMALGFTGSEHQIHIPPADVLILGMGLGSSQWSKALWQQLMTANIPTVLDADGLNLLADCDEAADSIAVMTPHPKEAARLLNCAVKDIQADRIKAVETLAKRYQCVVVLKGSGTIISDGEENFICPYGSADLATAGTGDVLAGMIGGLMAQGFSALQSAQMAVVWHALTADHCALGRCLTASDLIRHLPEVLI</sequence>
<feature type="binding site" evidence="17">
    <location>
        <position position="357"/>
    </location>
    <ligand>
        <name>(6S)-NADPHX</name>
        <dbReference type="ChEBI" id="CHEBI:64076"/>
    </ligand>
</feature>
<comment type="function">
    <text evidence="17">Catalyzes the dehydration of the S-form of NAD(P)HX at the expense of ADP, which is converted to AMP. Together with NAD(P)HX epimerase, which catalyzes the epimerization of the S- and R-forms, the enzyme allows the repair of both epimers of NAD(P)HX, a damaged form of NAD(P)H that is a result of enzymatic or heat-dependent hydration.</text>
</comment>
<comment type="similarity">
    <text evidence="17">Belongs to the NnrD/CARKD family.</text>
</comment>
<dbReference type="InterPro" id="IPR004443">
    <property type="entry name" value="YjeF_N_dom"/>
</dbReference>
<proteinExistence type="inferred from homology"/>
<dbReference type="Proteomes" id="UP000605253">
    <property type="component" value="Unassembled WGS sequence"/>
</dbReference>
<feature type="binding site" evidence="18">
    <location>
        <position position="55"/>
    </location>
    <ligand>
        <name>K(+)</name>
        <dbReference type="ChEBI" id="CHEBI:29103"/>
    </ligand>
</feature>
<dbReference type="PROSITE" id="PS01050">
    <property type="entry name" value="YJEF_C_2"/>
    <property type="match status" value="1"/>
</dbReference>
<dbReference type="Gene3D" id="3.40.1190.20">
    <property type="match status" value="1"/>
</dbReference>
<dbReference type="EC" id="4.2.1.136" evidence="19"/>
<dbReference type="InterPro" id="IPR036652">
    <property type="entry name" value="YjeF_N_dom_sf"/>
</dbReference>
<evidence type="ECO:0000256" key="11">
    <source>
        <dbReference type="ARBA" id="ARBA00023235"/>
    </source>
</evidence>
<comment type="similarity">
    <text evidence="18">Belongs to the NnrE/AIBP family.</text>
</comment>
<evidence type="ECO:0000259" key="21">
    <source>
        <dbReference type="PROSITE" id="PS51385"/>
    </source>
</evidence>
<evidence type="ECO:0000256" key="17">
    <source>
        <dbReference type="HAMAP-Rule" id="MF_01965"/>
    </source>
</evidence>
<dbReference type="PIRSF" id="PIRSF017184">
    <property type="entry name" value="Nnr"/>
    <property type="match status" value="1"/>
</dbReference>
<dbReference type="InterPro" id="IPR029056">
    <property type="entry name" value="Ribokinase-like"/>
</dbReference>
<dbReference type="AlphaFoldDB" id="A0A917CP27"/>
<evidence type="ECO:0000256" key="7">
    <source>
        <dbReference type="ARBA" id="ARBA00022840"/>
    </source>
</evidence>
<dbReference type="SUPFAM" id="SSF64153">
    <property type="entry name" value="YjeF N-terminal domain-like"/>
    <property type="match status" value="1"/>
</dbReference>
<keyword evidence="9 18" id="KW-0630">Potassium</keyword>
<dbReference type="GO" id="GO:0110051">
    <property type="term" value="P:metabolite repair"/>
    <property type="evidence" value="ECO:0007669"/>
    <property type="project" value="TreeGrafter"/>
</dbReference>
<evidence type="ECO:0000313" key="22">
    <source>
        <dbReference type="EMBL" id="GGF94063.1"/>
    </source>
</evidence>
<comment type="catalytic activity">
    <reaction evidence="16 17 19">
        <text>(6S)-NADPHX + ADP = AMP + phosphate + NADPH + H(+)</text>
        <dbReference type="Rhea" id="RHEA:32235"/>
        <dbReference type="ChEBI" id="CHEBI:15378"/>
        <dbReference type="ChEBI" id="CHEBI:43474"/>
        <dbReference type="ChEBI" id="CHEBI:57783"/>
        <dbReference type="ChEBI" id="CHEBI:64076"/>
        <dbReference type="ChEBI" id="CHEBI:456215"/>
        <dbReference type="ChEBI" id="CHEBI:456216"/>
        <dbReference type="EC" id="4.2.1.136"/>
    </reaction>
</comment>
<dbReference type="PROSITE" id="PS51385">
    <property type="entry name" value="YJEF_N"/>
    <property type="match status" value="1"/>
</dbReference>
<feature type="binding site" evidence="17">
    <location>
        <position position="423"/>
    </location>
    <ligand>
        <name>(6S)-NADPHX</name>
        <dbReference type="ChEBI" id="CHEBI:64076"/>
    </ligand>
</feature>
<evidence type="ECO:0000256" key="18">
    <source>
        <dbReference type="HAMAP-Rule" id="MF_01966"/>
    </source>
</evidence>
<evidence type="ECO:0000256" key="3">
    <source>
        <dbReference type="ARBA" id="ARBA00006001"/>
    </source>
</evidence>
<protein>
    <recommendedName>
        <fullName evidence="19">Bifunctional NAD(P)H-hydrate repair enzyme</fullName>
    </recommendedName>
    <alternativeName>
        <fullName evidence="19">Nicotinamide nucleotide repair protein</fullName>
    </alternativeName>
    <domain>
        <recommendedName>
            <fullName evidence="19">ADP-dependent (S)-NAD(P)H-hydrate dehydratase</fullName>
            <ecNumber evidence="19">4.2.1.136</ecNumber>
        </recommendedName>
        <alternativeName>
            <fullName evidence="19">ADP-dependent NAD(P)HX dehydratase</fullName>
        </alternativeName>
    </domain>
    <domain>
        <recommendedName>
            <fullName evidence="19">NAD(P)H-hydrate epimerase</fullName>
            <ecNumber evidence="19">5.1.99.6</ecNumber>
        </recommendedName>
    </domain>
</protein>
<keyword evidence="7 17" id="KW-0067">ATP-binding</keyword>
<evidence type="ECO:0000313" key="23">
    <source>
        <dbReference type="Proteomes" id="UP000605253"/>
    </source>
</evidence>
<evidence type="ECO:0000256" key="14">
    <source>
        <dbReference type="ARBA" id="ARBA00025153"/>
    </source>
</evidence>
<comment type="similarity">
    <text evidence="4 19">In the C-terminal section; belongs to the NnrD/CARKD family.</text>
</comment>
<comment type="subunit">
    <text evidence="17">Homotetramer.</text>
</comment>
<evidence type="ECO:0000256" key="4">
    <source>
        <dbReference type="ARBA" id="ARBA00009524"/>
    </source>
</evidence>